<evidence type="ECO:0000313" key="2">
    <source>
        <dbReference type="Proteomes" id="UP000018721"/>
    </source>
</evidence>
<organism evidence="1 2">
    <name type="scientific">Phytophthora nicotianae P1569</name>
    <dbReference type="NCBI Taxonomy" id="1317065"/>
    <lineage>
        <taxon>Eukaryota</taxon>
        <taxon>Sar</taxon>
        <taxon>Stramenopiles</taxon>
        <taxon>Oomycota</taxon>
        <taxon>Peronosporomycetes</taxon>
        <taxon>Peronosporales</taxon>
        <taxon>Peronosporaceae</taxon>
        <taxon>Phytophthora</taxon>
    </lineage>
</organism>
<accession>V9EIL8</accession>
<gene>
    <name evidence="1" type="ORF">F443_15348</name>
</gene>
<name>V9EIL8_PHYNI</name>
<dbReference type="Proteomes" id="UP000018721">
    <property type="component" value="Unassembled WGS sequence"/>
</dbReference>
<protein>
    <submittedName>
        <fullName evidence="1">Uncharacterized protein</fullName>
    </submittedName>
</protein>
<dbReference type="HOGENOM" id="CLU_3036564_0_0_1"/>
<evidence type="ECO:0000313" key="1">
    <source>
        <dbReference type="EMBL" id="ETI39019.1"/>
    </source>
</evidence>
<proteinExistence type="predicted"/>
<reference evidence="1 2" key="1">
    <citation type="submission" date="2013-11" db="EMBL/GenBank/DDBJ databases">
        <title>The Genome Sequence of Phytophthora parasitica P1569.</title>
        <authorList>
            <consortium name="The Broad Institute Genomics Platform"/>
            <person name="Russ C."/>
            <person name="Tyler B."/>
            <person name="Panabieres F."/>
            <person name="Shan W."/>
            <person name="Tripathy S."/>
            <person name="Grunwald N."/>
            <person name="Machado M."/>
            <person name="Johnson C.S."/>
            <person name="Arredondo F."/>
            <person name="Hong C."/>
            <person name="Coffey M."/>
            <person name="Young S.K."/>
            <person name="Zeng Q."/>
            <person name="Gargeya S."/>
            <person name="Fitzgerald M."/>
            <person name="Abouelleil A."/>
            <person name="Alvarado L."/>
            <person name="Chapman S.B."/>
            <person name="Gainer-Dewar J."/>
            <person name="Goldberg J."/>
            <person name="Griggs A."/>
            <person name="Gujja S."/>
            <person name="Hansen M."/>
            <person name="Howarth C."/>
            <person name="Imamovic A."/>
            <person name="Ireland A."/>
            <person name="Larimer J."/>
            <person name="McCowan C."/>
            <person name="Murphy C."/>
            <person name="Pearson M."/>
            <person name="Poon T.W."/>
            <person name="Priest M."/>
            <person name="Roberts A."/>
            <person name="Saif S."/>
            <person name="Shea T."/>
            <person name="Sykes S."/>
            <person name="Wortman J."/>
            <person name="Nusbaum C."/>
            <person name="Birren B."/>
        </authorList>
    </citation>
    <scope>NUCLEOTIDE SEQUENCE [LARGE SCALE GENOMIC DNA]</scope>
    <source>
        <strain evidence="1 2">P1569</strain>
    </source>
</reference>
<comment type="caution">
    <text evidence="1">The sequence shown here is derived from an EMBL/GenBank/DDBJ whole genome shotgun (WGS) entry which is preliminary data.</text>
</comment>
<dbReference type="AlphaFoldDB" id="V9EIL8"/>
<sequence length="55" mass="6551">MARQYEMQVLSSYSKRLHRRRLILDALEEALHGRAETLPTVDDVHLLGWTMLENW</sequence>
<dbReference type="EMBL" id="ANIZ01002688">
    <property type="protein sequence ID" value="ETI39019.1"/>
    <property type="molecule type" value="Genomic_DNA"/>
</dbReference>
<keyword evidence="2" id="KW-1185">Reference proteome</keyword>